<name>A0A8S0TFH6_OLEEU</name>
<accession>A0A8S0TFH6</accession>
<evidence type="ECO:0000313" key="3">
    <source>
        <dbReference type="Proteomes" id="UP000594638"/>
    </source>
</evidence>
<dbReference type="EMBL" id="CACTIH010006053">
    <property type="protein sequence ID" value="CAA3003927.1"/>
    <property type="molecule type" value="Genomic_DNA"/>
</dbReference>
<reference evidence="2 3" key="1">
    <citation type="submission" date="2019-12" db="EMBL/GenBank/DDBJ databases">
        <authorList>
            <person name="Alioto T."/>
            <person name="Alioto T."/>
            <person name="Gomez Garrido J."/>
        </authorList>
    </citation>
    <scope>NUCLEOTIDE SEQUENCE [LARGE SCALE GENOMIC DNA]</scope>
</reference>
<evidence type="ECO:0000313" key="2">
    <source>
        <dbReference type="EMBL" id="CAA3003927.1"/>
    </source>
</evidence>
<dbReference type="Proteomes" id="UP000594638">
    <property type="component" value="Unassembled WGS sequence"/>
</dbReference>
<protein>
    <submittedName>
        <fullName evidence="2">Uncharacterized protein</fullName>
    </submittedName>
</protein>
<feature type="non-terminal residue" evidence="2">
    <location>
        <position position="68"/>
    </location>
</feature>
<comment type="caution">
    <text evidence="2">The sequence shown here is derived from an EMBL/GenBank/DDBJ whole genome shotgun (WGS) entry which is preliminary data.</text>
</comment>
<sequence length="68" mass="7597">MGNSISKSCRMPLQKSFVDRRCFQVRRTYNSCRAHAGSSTAGVVEIKPVMNGKKPTPMPADKKLEIKK</sequence>
<feature type="region of interest" description="Disordered" evidence="1">
    <location>
        <begin position="49"/>
        <end position="68"/>
    </location>
</feature>
<proteinExistence type="predicted"/>
<dbReference type="AlphaFoldDB" id="A0A8S0TFH6"/>
<keyword evidence="3" id="KW-1185">Reference proteome</keyword>
<dbReference type="Gramene" id="OE9A004366T1">
    <property type="protein sequence ID" value="OE9A004366C1"/>
    <property type="gene ID" value="OE9A004366"/>
</dbReference>
<evidence type="ECO:0000256" key="1">
    <source>
        <dbReference type="SAM" id="MobiDB-lite"/>
    </source>
</evidence>
<gene>
    <name evidence="2" type="ORF">OLEA9_A004366</name>
</gene>
<organism evidence="2 3">
    <name type="scientific">Olea europaea subsp. europaea</name>
    <dbReference type="NCBI Taxonomy" id="158383"/>
    <lineage>
        <taxon>Eukaryota</taxon>
        <taxon>Viridiplantae</taxon>
        <taxon>Streptophyta</taxon>
        <taxon>Embryophyta</taxon>
        <taxon>Tracheophyta</taxon>
        <taxon>Spermatophyta</taxon>
        <taxon>Magnoliopsida</taxon>
        <taxon>eudicotyledons</taxon>
        <taxon>Gunneridae</taxon>
        <taxon>Pentapetalae</taxon>
        <taxon>asterids</taxon>
        <taxon>lamiids</taxon>
        <taxon>Lamiales</taxon>
        <taxon>Oleaceae</taxon>
        <taxon>Oleeae</taxon>
        <taxon>Olea</taxon>
    </lineage>
</organism>